<keyword evidence="2" id="KW-1185">Reference proteome</keyword>
<dbReference type="Proteomes" id="UP000324222">
    <property type="component" value="Unassembled WGS sequence"/>
</dbReference>
<dbReference type="AlphaFoldDB" id="A0A5B7CLK4"/>
<evidence type="ECO:0000313" key="2">
    <source>
        <dbReference type="Proteomes" id="UP000324222"/>
    </source>
</evidence>
<gene>
    <name evidence="1" type="ORF">E2C01_002199</name>
</gene>
<evidence type="ECO:0000313" key="1">
    <source>
        <dbReference type="EMBL" id="MPC09584.1"/>
    </source>
</evidence>
<sequence>MGSTSSIAQPLLWTPCFSPSFLSCTNQIIKRITFNYF</sequence>
<name>A0A5B7CLK4_PORTR</name>
<proteinExistence type="predicted"/>
<comment type="caution">
    <text evidence="1">The sequence shown here is derived from an EMBL/GenBank/DDBJ whole genome shotgun (WGS) entry which is preliminary data.</text>
</comment>
<dbReference type="EMBL" id="VSRR010000076">
    <property type="protein sequence ID" value="MPC09584.1"/>
    <property type="molecule type" value="Genomic_DNA"/>
</dbReference>
<reference evidence="1 2" key="1">
    <citation type="submission" date="2019-05" db="EMBL/GenBank/DDBJ databases">
        <title>Another draft genome of Portunus trituberculatus and its Hox gene families provides insights of decapod evolution.</title>
        <authorList>
            <person name="Jeong J.-H."/>
            <person name="Song I."/>
            <person name="Kim S."/>
            <person name="Choi T."/>
            <person name="Kim D."/>
            <person name="Ryu S."/>
            <person name="Kim W."/>
        </authorList>
    </citation>
    <scope>NUCLEOTIDE SEQUENCE [LARGE SCALE GENOMIC DNA]</scope>
    <source>
        <tissue evidence="1">Muscle</tissue>
    </source>
</reference>
<organism evidence="1 2">
    <name type="scientific">Portunus trituberculatus</name>
    <name type="common">Swimming crab</name>
    <name type="synonym">Neptunus trituberculatus</name>
    <dbReference type="NCBI Taxonomy" id="210409"/>
    <lineage>
        <taxon>Eukaryota</taxon>
        <taxon>Metazoa</taxon>
        <taxon>Ecdysozoa</taxon>
        <taxon>Arthropoda</taxon>
        <taxon>Crustacea</taxon>
        <taxon>Multicrustacea</taxon>
        <taxon>Malacostraca</taxon>
        <taxon>Eumalacostraca</taxon>
        <taxon>Eucarida</taxon>
        <taxon>Decapoda</taxon>
        <taxon>Pleocyemata</taxon>
        <taxon>Brachyura</taxon>
        <taxon>Eubrachyura</taxon>
        <taxon>Portunoidea</taxon>
        <taxon>Portunidae</taxon>
        <taxon>Portuninae</taxon>
        <taxon>Portunus</taxon>
    </lineage>
</organism>
<protein>
    <submittedName>
        <fullName evidence="1">Uncharacterized protein</fullName>
    </submittedName>
</protein>
<accession>A0A5B7CLK4</accession>